<dbReference type="EMBL" id="MEUM01000026">
    <property type="protein sequence ID" value="OGC43333.1"/>
    <property type="molecule type" value="Genomic_DNA"/>
</dbReference>
<evidence type="ECO:0000256" key="1">
    <source>
        <dbReference type="SAM" id="SignalP"/>
    </source>
</evidence>
<protein>
    <submittedName>
        <fullName evidence="2">Uncharacterized protein</fullName>
    </submittedName>
</protein>
<feature type="signal peptide" evidence="1">
    <location>
        <begin position="1"/>
        <end position="21"/>
    </location>
</feature>
<sequence length="337" mass="37785">MLVIYKCILLTSLLLVSVVNAQNPIDVNDIVFKIGPESEKSWQYRFAAGDTIILQAKVVKGKCISELSVQEWPSALKYQGLEINEIEKRIYVPTAALYTFAVKNNMAFQERTYQLNIQRIPASPDKIEYNTTAMWDTLYDTTYVAAVETTVIGIDTTFDEIINTQKKIGSQMSGDFRSFLQIDIPLGTKYWAYWIGVGQDASEGLQSMAQNLGEGAATLGIVNPVAAFALGLVPKLFTLNQGHDITYYFIADYSNLQLFLNSQMFYLIKQGQRIITDYSKMTDPVSGTIYLGLDNSFSQMTSKTVTISIVAVKFNSKMVFQNIQKPKVSKKIIPKLD</sequence>
<feature type="chain" id="PRO_5009514846" evidence="1">
    <location>
        <begin position="22"/>
        <end position="337"/>
    </location>
</feature>
<comment type="caution">
    <text evidence="2">The sequence shown here is derived from an EMBL/GenBank/DDBJ whole genome shotgun (WGS) entry which is preliminary data.</text>
</comment>
<dbReference type="Proteomes" id="UP000177025">
    <property type="component" value="Unassembled WGS sequence"/>
</dbReference>
<proteinExistence type="predicted"/>
<evidence type="ECO:0000313" key="3">
    <source>
        <dbReference type="Proteomes" id="UP000177025"/>
    </source>
</evidence>
<gene>
    <name evidence="2" type="ORF">A2Y85_05045</name>
</gene>
<evidence type="ECO:0000313" key="2">
    <source>
        <dbReference type="EMBL" id="OGC43333.1"/>
    </source>
</evidence>
<accession>A0A1F4UGH9</accession>
<reference evidence="2 3" key="1">
    <citation type="journal article" date="2016" name="Nat. Commun.">
        <title>Thousands of microbial genomes shed light on interconnected biogeochemical processes in an aquifer system.</title>
        <authorList>
            <person name="Anantharaman K."/>
            <person name="Brown C.T."/>
            <person name="Hug L.A."/>
            <person name="Sharon I."/>
            <person name="Castelle C.J."/>
            <person name="Probst A.J."/>
            <person name="Thomas B.C."/>
            <person name="Singh A."/>
            <person name="Wilkins M.J."/>
            <person name="Karaoz U."/>
            <person name="Brodie E.L."/>
            <person name="Williams K.H."/>
            <person name="Hubbard S.S."/>
            <person name="Banfield J.F."/>
        </authorList>
    </citation>
    <scope>NUCLEOTIDE SEQUENCE [LARGE SCALE GENOMIC DNA]</scope>
</reference>
<name>A0A1F4UGH9_UNCW3</name>
<dbReference type="AlphaFoldDB" id="A0A1F4UGH9"/>
<keyword evidence="1" id="KW-0732">Signal</keyword>
<organism evidence="2 3">
    <name type="scientific">candidate division WOR-3 bacterium RBG_13_43_14</name>
    <dbReference type="NCBI Taxonomy" id="1802590"/>
    <lineage>
        <taxon>Bacteria</taxon>
        <taxon>Bacteria division WOR-3</taxon>
    </lineage>
</organism>